<proteinExistence type="predicted"/>
<evidence type="ECO:0000313" key="1">
    <source>
        <dbReference type="EMBL" id="VAW81067.1"/>
    </source>
</evidence>
<name>A0A3B0Z0E7_9ZZZZ</name>
<dbReference type="AlphaFoldDB" id="A0A3B0Z0E7"/>
<organism evidence="1">
    <name type="scientific">hydrothermal vent metagenome</name>
    <dbReference type="NCBI Taxonomy" id="652676"/>
    <lineage>
        <taxon>unclassified sequences</taxon>
        <taxon>metagenomes</taxon>
        <taxon>ecological metagenomes</taxon>
    </lineage>
</organism>
<accession>A0A3B0Z0E7</accession>
<dbReference type="EMBL" id="UOFM01000382">
    <property type="protein sequence ID" value="VAW81067.1"/>
    <property type="molecule type" value="Genomic_DNA"/>
</dbReference>
<dbReference type="PROSITE" id="PS51257">
    <property type="entry name" value="PROKAR_LIPOPROTEIN"/>
    <property type="match status" value="1"/>
</dbReference>
<reference evidence="1" key="1">
    <citation type="submission" date="2018-06" db="EMBL/GenBank/DDBJ databases">
        <authorList>
            <person name="Zhirakovskaya E."/>
        </authorList>
    </citation>
    <scope>NUCLEOTIDE SEQUENCE</scope>
</reference>
<gene>
    <name evidence="1" type="ORF">MNBD_GAMMA14-392</name>
</gene>
<protein>
    <submittedName>
        <fullName evidence="1">Uncharacterized protein</fullName>
    </submittedName>
</protein>
<sequence>MKTTISITVNALLLLAAVLLTACGGGGNNSSSGASLTGQFVDSPVGGLRYTTTSTSGFTAADGTFSYKAGETVQFFVGDILIGSATGKSIVTPVDLVTGAVDETNPQVTNIVRFLQTIDADGNPANGIDITTVANNAGNGQNMDFTLAQGVFDTDGNIQTLVASMTTANGAGRPLISIADAQNNFRLALLELLAGNYQGTFAGDDTGTWTATINSAGTLTGTVTSNTIGSVNATGSISSSGQATMSGTVGTTVFSGAFSNTGSVSGTWSDGVDSGTFTGSKI</sequence>